<dbReference type="InterPro" id="IPR050093">
    <property type="entry name" value="ABC_SmlMolc_Importer"/>
</dbReference>
<dbReference type="GO" id="GO:0016020">
    <property type="term" value="C:membrane"/>
    <property type="evidence" value="ECO:0007669"/>
    <property type="project" value="InterPro"/>
</dbReference>
<dbReference type="EMBL" id="CADCUE010000139">
    <property type="protein sequence ID" value="CAA9336192.1"/>
    <property type="molecule type" value="Genomic_DNA"/>
</dbReference>
<dbReference type="GO" id="GO:0016887">
    <property type="term" value="F:ATP hydrolysis activity"/>
    <property type="evidence" value="ECO:0007669"/>
    <property type="project" value="InterPro"/>
</dbReference>
<sequence>MTSGAGVHLVDLHRAYGGVPALDGLDLQVEPGELVSLLGPSGCGKTTALRVLGGLETVDRGQVLVGGKDVTGVPAHRRDMGMVFQAYSLFPNLTARDNVGFGLRLRKTSKAEERRRAGELLELVGLGSQAAKYPHQMSGGQQQRVALARALAIRPRVLLLDEPLSALDAQVRVQLREEIRRIQTELAIT</sequence>
<keyword evidence="2" id="KW-1003">Cell membrane</keyword>
<dbReference type="InterPro" id="IPR015853">
    <property type="entry name" value="ABC_transpr_FbpC"/>
</dbReference>
<name>A0A6J4LMC3_9ACTN</name>
<keyword evidence="7" id="KW-0406">Ion transport</keyword>
<keyword evidence="5 10" id="KW-0067">ATP-binding</keyword>
<dbReference type="InterPro" id="IPR027417">
    <property type="entry name" value="P-loop_NTPase"/>
</dbReference>
<evidence type="ECO:0000256" key="1">
    <source>
        <dbReference type="ARBA" id="ARBA00022448"/>
    </source>
</evidence>
<evidence type="ECO:0000256" key="5">
    <source>
        <dbReference type="ARBA" id="ARBA00022840"/>
    </source>
</evidence>
<dbReference type="InterPro" id="IPR003593">
    <property type="entry name" value="AAA+_ATPase"/>
</dbReference>
<evidence type="ECO:0000256" key="4">
    <source>
        <dbReference type="ARBA" id="ARBA00022741"/>
    </source>
</evidence>
<organism evidence="10">
    <name type="scientific">uncultured Frankineae bacterium</name>
    <dbReference type="NCBI Taxonomy" id="437475"/>
    <lineage>
        <taxon>Bacteria</taxon>
        <taxon>Bacillati</taxon>
        <taxon>Actinomycetota</taxon>
        <taxon>Actinomycetes</taxon>
        <taxon>Frankiales</taxon>
        <taxon>environmental samples</taxon>
    </lineage>
</organism>
<dbReference type="CDD" id="cd03259">
    <property type="entry name" value="ABC_Carb_Solutes_like"/>
    <property type="match status" value="1"/>
</dbReference>
<dbReference type="PANTHER" id="PTHR42781:SF4">
    <property type="entry name" value="SPERMIDINE_PUTRESCINE IMPORT ATP-BINDING PROTEIN POTA"/>
    <property type="match status" value="1"/>
</dbReference>
<keyword evidence="8" id="KW-0472">Membrane</keyword>
<keyword evidence="6" id="KW-0408">Iron</keyword>
<dbReference type="PROSITE" id="PS50893">
    <property type="entry name" value="ABC_TRANSPORTER_2"/>
    <property type="match status" value="1"/>
</dbReference>
<keyword evidence="1" id="KW-0813">Transport</keyword>
<evidence type="ECO:0000313" key="10">
    <source>
        <dbReference type="EMBL" id="CAA9336192.1"/>
    </source>
</evidence>
<evidence type="ECO:0000256" key="7">
    <source>
        <dbReference type="ARBA" id="ARBA00023065"/>
    </source>
</evidence>
<gene>
    <name evidence="10" type="ORF">AVDCRST_MAG16-1530</name>
</gene>
<evidence type="ECO:0000256" key="3">
    <source>
        <dbReference type="ARBA" id="ARBA00022496"/>
    </source>
</evidence>
<evidence type="ECO:0000256" key="8">
    <source>
        <dbReference type="ARBA" id="ARBA00023136"/>
    </source>
</evidence>
<reference evidence="10" key="1">
    <citation type="submission" date="2020-02" db="EMBL/GenBank/DDBJ databases">
        <authorList>
            <person name="Meier V. D."/>
        </authorList>
    </citation>
    <scope>NUCLEOTIDE SEQUENCE</scope>
    <source>
        <strain evidence="10">AVDCRST_MAG16</strain>
    </source>
</reference>
<proteinExistence type="predicted"/>
<dbReference type="GO" id="GO:0005524">
    <property type="term" value="F:ATP binding"/>
    <property type="evidence" value="ECO:0007669"/>
    <property type="project" value="UniProtKB-KW"/>
</dbReference>
<dbReference type="AlphaFoldDB" id="A0A6J4LMC3"/>
<dbReference type="InterPro" id="IPR003439">
    <property type="entry name" value="ABC_transporter-like_ATP-bd"/>
</dbReference>
<feature type="non-terminal residue" evidence="10">
    <location>
        <position position="189"/>
    </location>
</feature>
<accession>A0A6J4LMC3</accession>
<protein>
    <submittedName>
        <fullName evidence="10">ABC transporter, ATP-binding protein (Cluster 1, maltose/g3p/polyamine/iron) ABC transporter, ATP-binding protein (Cluster 10, nitrate/sulfonate/bicarbonate)</fullName>
    </submittedName>
</protein>
<dbReference type="Pfam" id="PF00005">
    <property type="entry name" value="ABC_tran"/>
    <property type="match status" value="1"/>
</dbReference>
<keyword evidence="4" id="KW-0547">Nucleotide-binding</keyword>
<evidence type="ECO:0000259" key="9">
    <source>
        <dbReference type="PROSITE" id="PS50893"/>
    </source>
</evidence>
<evidence type="ECO:0000256" key="6">
    <source>
        <dbReference type="ARBA" id="ARBA00023004"/>
    </source>
</evidence>
<dbReference type="SUPFAM" id="SSF52540">
    <property type="entry name" value="P-loop containing nucleoside triphosphate hydrolases"/>
    <property type="match status" value="1"/>
</dbReference>
<feature type="domain" description="ABC transporter" evidence="9">
    <location>
        <begin position="7"/>
        <end position="188"/>
    </location>
</feature>
<dbReference type="GO" id="GO:0015408">
    <property type="term" value="F:ABC-type ferric iron transporter activity"/>
    <property type="evidence" value="ECO:0007669"/>
    <property type="project" value="InterPro"/>
</dbReference>
<dbReference type="SMART" id="SM00382">
    <property type="entry name" value="AAA"/>
    <property type="match status" value="1"/>
</dbReference>
<dbReference type="InterPro" id="IPR017871">
    <property type="entry name" value="ABC_transporter-like_CS"/>
</dbReference>
<dbReference type="PROSITE" id="PS00211">
    <property type="entry name" value="ABC_TRANSPORTER_1"/>
    <property type="match status" value="1"/>
</dbReference>
<dbReference type="Gene3D" id="3.40.50.300">
    <property type="entry name" value="P-loop containing nucleotide triphosphate hydrolases"/>
    <property type="match status" value="1"/>
</dbReference>
<keyword evidence="3" id="KW-0410">Iron transport</keyword>
<evidence type="ECO:0000256" key="2">
    <source>
        <dbReference type="ARBA" id="ARBA00022475"/>
    </source>
</evidence>
<dbReference type="PANTHER" id="PTHR42781">
    <property type="entry name" value="SPERMIDINE/PUTRESCINE IMPORT ATP-BINDING PROTEIN POTA"/>
    <property type="match status" value="1"/>
</dbReference>